<gene>
    <name evidence="1" type="ORF">PPNO1_LOCUS2831</name>
</gene>
<name>A0A9P1GZA6_9PEZI</name>
<organism evidence="1 2">
    <name type="scientific">Parascedosporium putredinis</name>
    <dbReference type="NCBI Taxonomy" id="1442378"/>
    <lineage>
        <taxon>Eukaryota</taxon>
        <taxon>Fungi</taxon>
        <taxon>Dikarya</taxon>
        <taxon>Ascomycota</taxon>
        <taxon>Pezizomycotina</taxon>
        <taxon>Sordariomycetes</taxon>
        <taxon>Hypocreomycetidae</taxon>
        <taxon>Microascales</taxon>
        <taxon>Microascaceae</taxon>
        <taxon>Parascedosporium</taxon>
    </lineage>
</organism>
<comment type="caution">
    <text evidence="1">The sequence shown here is derived from an EMBL/GenBank/DDBJ whole genome shotgun (WGS) entry which is preliminary data.</text>
</comment>
<protein>
    <recommendedName>
        <fullName evidence="3">Ipa protein</fullName>
    </recommendedName>
</protein>
<dbReference type="AlphaFoldDB" id="A0A9P1GZA6"/>
<evidence type="ECO:0000313" key="2">
    <source>
        <dbReference type="Proteomes" id="UP000838763"/>
    </source>
</evidence>
<dbReference type="EMBL" id="CALLCH030000007">
    <property type="protein sequence ID" value="CAI4213079.1"/>
    <property type="molecule type" value="Genomic_DNA"/>
</dbReference>
<dbReference type="PANTHER" id="PTHR40788:SF1">
    <property type="entry name" value="IPA PROTEIN"/>
    <property type="match status" value="1"/>
</dbReference>
<evidence type="ECO:0000313" key="1">
    <source>
        <dbReference type="EMBL" id="CAI4213079.1"/>
    </source>
</evidence>
<dbReference type="Proteomes" id="UP000838763">
    <property type="component" value="Unassembled WGS sequence"/>
</dbReference>
<dbReference type="OrthoDB" id="2922289at2759"/>
<proteinExistence type="predicted"/>
<evidence type="ECO:0008006" key="3">
    <source>
        <dbReference type="Google" id="ProtNLM"/>
    </source>
</evidence>
<sequence length="588" mass="66165">MSQTLVSSLAQSTMDLHADLVSRYKRHHAAVEKAWRSFDKQQRAKCMKAGAAEGVVLKHALDHTLGNVNKIIPEWNLRDVCEDPEHALAILKHRATNTLMTQYAIGHDGGLGDKNLIHKMMVTLERGLCIREDMGNFVLQRQMTLIQVLVILIDDILEEGSETRDKSAIKSKPDKAAAAAFSRLTVSEPQAKVSLPALVENSRDQKESLEEYLRLLTEEPVVLTHAVNNWFYSRTELLPDEKGRRLPVHGDKYISGAVLDALRNTVQGVAIWEYITGAMELFAKPGHDKAYRAMLLQELSNVCQMEYERTQAVFKRQVQTASGDKYIKRVSNAYDKAGNAKVSMKGKPEDFTLSDPQLMYILRLCQPETNVVKAYDWVKKLGELHATYPEESEKMEEREAEALYDLMIIVSFVHDLSTVVTLPSVSKKTGQRFISEDLKLQTELNKTPEAVVETRKQKEKVKTRPPHSSVYNIAPATASDDEEVDAPSGKIKVNSSTYDVFSSLFTKDKSRGSVNWTSFEGAMASLGFSVLPKFGSIYTFSPPESMGVKRSITIHRPHQSRIEGYLVPIFARRLKRVFGWGQDTFEVA</sequence>
<dbReference type="PANTHER" id="PTHR40788">
    <property type="entry name" value="CLR5 DOMAIN-CONTAINING PROTEIN-RELATED"/>
    <property type="match status" value="1"/>
</dbReference>
<keyword evidence="2" id="KW-1185">Reference proteome</keyword>
<accession>A0A9P1GZA6</accession>
<reference evidence="1" key="1">
    <citation type="submission" date="2022-11" db="EMBL/GenBank/DDBJ databases">
        <authorList>
            <person name="Scott C."/>
            <person name="Bruce N."/>
        </authorList>
    </citation>
    <scope>NUCLEOTIDE SEQUENCE</scope>
</reference>